<keyword evidence="3 6" id="KW-0812">Transmembrane</keyword>
<dbReference type="PANTHER" id="PTHR30086:SF20">
    <property type="entry name" value="ARGININE EXPORTER PROTEIN ARGO-RELATED"/>
    <property type="match status" value="1"/>
</dbReference>
<keyword evidence="2" id="KW-1003">Cell membrane</keyword>
<keyword evidence="4 6" id="KW-1133">Transmembrane helix</keyword>
<dbReference type="Proteomes" id="UP000184474">
    <property type="component" value="Unassembled WGS sequence"/>
</dbReference>
<dbReference type="RefSeq" id="WP_073118494.1">
    <property type="nucleotide sequence ID" value="NZ_FRAA01000001.1"/>
</dbReference>
<comment type="subcellular location">
    <subcellularLocation>
        <location evidence="1">Cell membrane</location>
        <topology evidence="1">Multi-pass membrane protein</topology>
    </subcellularLocation>
</comment>
<evidence type="ECO:0000256" key="5">
    <source>
        <dbReference type="ARBA" id="ARBA00023136"/>
    </source>
</evidence>
<dbReference type="Pfam" id="PF01810">
    <property type="entry name" value="LysE"/>
    <property type="match status" value="1"/>
</dbReference>
<evidence type="ECO:0000313" key="8">
    <source>
        <dbReference type="Proteomes" id="UP000184474"/>
    </source>
</evidence>
<evidence type="ECO:0000256" key="6">
    <source>
        <dbReference type="SAM" id="Phobius"/>
    </source>
</evidence>
<dbReference type="AlphaFoldDB" id="A0A1M6JCM4"/>
<evidence type="ECO:0000256" key="2">
    <source>
        <dbReference type="ARBA" id="ARBA00022475"/>
    </source>
</evidence>
<dbReference type="InterPro" id="IPR001123">
    <property type="entry name" value="LeuE-type"/>
</dbReference>
<feature type="transmembrane region" description="Helical" evidence="6">
    <location>
        <begin position="182"/>
        <end position="201"/>
    </location>
</feature>
<evidence type="ECO:0000313" key="7">
    <source>
        <dbReference type="EMBL" id="SHJ44457.1"/>
    </source>
</evidence>
<proteinExistence type="predicted"/>
<dbReference type="EMBL" id="FRAA01000001">
    <property type="protein sequence ID" value="SHJ44457.1"/>
    <property type="molecule type" value="Genomic_DNA"/>
</dbReference>
<organism evidence="7 8">
    <name type="scientific">Reichenbachiella agariperforans</name>
    <dbReference type="NCBI Taxonomy" id="156994"/>
    <lineage>
        <taxon>Bacteria</taxon>
        <taxon>Pseudomonadati</taxon>
        <taxon>Bacteroidota</taxon>
        <taxon>Cytophagia</taxon>
        <taxon>Cytophagales</taxon>
        <taxon>Reichenbachiellaceae</taxon>
        <taxon>Reichenbachiella</taxon>
    </lineage>
</organism>
<accession>A0A1M6JCM4</accession>
<feature type="transmembrane region" description="Helical" evidence="6">
    <location>
        <begin position="38"/>
        <end position="58"/>
    </location>
</feature>
<dbReference type="STRING" id="156994.SAMN04488028_101139"/>
<dbReference type="GO" id="GO:0005886">
    <property type="term" value="C:plasma membrane"/>
    <property type="evidence" value="ECO:0007669"/>
    <property type="project" value="UniProtKB-SubCell"/>
</dbReference>
<dbReference type="GO" id="GO:0015171">
    <property type="term" value="F:amino acid transmembrane transporter activity"/>
    <property type="evidence" value="ECO:0007669"/>
    <property type="project" value="TreeGrafter"/>
</dbReference>
<feature type="transmembrane region" description="Helical" evidence="6">
    <location>
        <begin position="6"/>
        <end position="26"/>
    </location>
</feature>
<evidence type="ECO:0000256" key="1">
    <source>
        <dbReference type="ARBA" id="ARBA00004651"/>
    </source>
</evidence>
<gene>
    <name evidence="7" type="ORF">SAMN04488028_101139</name>
</gene>
<sequence length="208" mass="22951">MPPYLIGLSTGLILAVSTGPVFLTLIQKSIDHGYKKALFFVLGVGIADTGIIAVTWFGMTKVTGDTANPWMVLAGGLLLISFGLVFLIKKENSEELEIETPIKKKNFAHVGLLGQGFMLGAINPIVWAFWAAMSNYAIVTFTSPRGELFYFFGILSTVWLTDSLKAYYAEKLKKYLSPKVKRYLRMTIGIVLIAFGLKLLIQEGIAYL</sequence>
<dbReference type="NCBIfam" id="TIGR01167">
    <property type="entry name" value="LPXTG_anchor"/>
    <property type="match status" value="1"/>
</dbReference>
<keyword evidence="8" id="KW-1185">Reference proteome</keyword>
<evidence type="ECO:0000256" key="4">
    <source>
        <dbReference type="ARBA" id="ARBA00022989"/>
    </source>
</evidence>
<feature type="transmembrane region" description="Helical" evidence="6">
    <location>
        <begin position="109"/>
        <end position="130"/>
    </location>
</feature>
<keyword evidence="5 6" id="KW-0472">Membrane</keyword>
<reference evidence="8" key="1">
    <citation type="submission" date="2016-11" db="EMBL/GenBank/DDBJ databases">
        <authorList>
            <person name="Varghese N."/>
            <person name="Submissions S."/>
        </authorList>
    </citation>
    <scope>NUCLEOTIDE SEQUENCE [LARGE SCALE GENOMIC DNA]</scope>
    <source>
        <strain evidence="8">DSM 26134</strain>
    </source>
</reference>
<protein>
    <submittedName>
        <fullName evidence="7">LPXTG-motif cell wall anchor domain-containing protein</fullName>
    </submittedName>
</protein>
<feature type="transmembrane region" description="Helical" evidence="6">
    <location>
        <begin position="70"/>
        <end position="88"/>
    </location>
</feature>
<dbReference type="PANTHER" id="PTHR30086">
    <property type="entry name" value="ARGININE EXPORTER PROTEIN ARGO"/>
    <property type="match status" value="1"/>
</dbReference>
<feature type="transmembrane region" description="Helical" evidence="6">
    <location>
        <begin position="150"/>
        <end position="170"/>
    </location>
</feature>
<name>A0A1M6JCM4_REIAG</name>
<evidence type="ECO:0000256" key="3">
    <source>
        <dbReference type="ARBA" id="ARBA00022692"/>
    </source>
</evidence>